<organism evidence="1 2">
    <name type="scientific">Allacma fusca</name>
    <dbReference type="NCBI Taxonomy" id="39272"/>
    <lineage>
        <taxon>Eukaryota</taxon>
        <taxon>Metazoa</taxon>
        <taxon>Ecdysozoa</taxon>
        <taxon>Arthropoda</taxon>
        <taxon>Hexapoda</taxon>
        <taxon>Collembola</taxon>
        <taxon>Symphypleona</taxon>
        <taxon>Sminthuridae</taxon>
        <taxon>Allacma</taxon>
    </lineage>
</organism>
<dbReference type="Proteomes" id="UP000708208">
    <property type="component" value="Unassembled WGS sequence"/>
</dbReference>
<proteinExistence type="predicted"/>
<accession>A0A8J2NSG5</accession>
<reference evidence="1" key="1">
    <citation type="submission" date="2021-06" db="EMBL/GenBank/DDBJ databases">
        <authorList>
            <person name="Hodson N. C."/>
            <person name="Mongue J. A."/>
            <person name="Jaron S. K."/>
        </authorList>
    </citation>
    <scope>NUCLEOTIDE SEQUENCE</scope>
</reference>
<evidence type="ECO:0000313" key="2">
    <source>
        <dbReference type="Proteomes" id="UP000708208"/>
    </source>
</evidence>
<keyword evidence="2" id="KW-1185">Reference proteome</keyword>
<gene>
    <name evidence="1" type="ORF">AFUS01_LOCUS2079</name>
</gene>
<dbReference type="AlphaFoldDB" id="A0A8J2NSG5"/>
<evidence type="ECO:0000313" key="1">
    <source>
        <dbReference type="EMBL" id="CAG7671512.1"/>
    </source>
</evidence>
<dbReference type="EMBL" id="CAJVCH010011726">
    <property type="protein sequence ID" value="CAG7671512.1"/>
    <property type="molecule type" value="Genomic_DNA"/>
</dbReference>
<name>A0A8J2NSG5_9HEXA</name>
<sequence>MLILIFEKSLFAFFVTILAIGILVTNANVLASSQKVTFVVDAEGTIIGQSRGAQQDPGGVIQVGEPVIIDEYNFVGDDDDGEGDFGGGLKYCCNNWEPRPREKRWTSESSKFSGQREKIPGSITLKLTKNFEYP</sequence>
<protein>
    <submittedName>
        <fullName evidence="1">Uncharacterized protein</fullName>
    </submittedName>
</protein>
<comment type="caution">
    <text evidence="1">The sequence shown here is derived from an EMBL/GenBank/DDBJ whole genome shotgun (WGS) entry which is preliminary data.</text>
</comment>